<feature type="transmembrane region" description="Helical" evidence="2">
    <location>
        <begin position="308"/>
        <end position="327"/>
    </location>
</feature>
<organism evidence="3 4">
    <name type="scientific">Puccinia coronata f. sp. avenae</name>
    <dbReference type="NCBI Taxonomy" id="200324"/>
    <lineage>
        <taxon>Eukaryota</taxon>
        <taxon>Fungi</taxon>
        <taxon>Dikarya</taxon>
        <taxon>Basidiomycota</taxon>
        <taxon>Pucciniomycotina</taxon>
        <taxon>Pucciniomycetes</taxon>
        <taxon>Pucciniales</taxon>
        <taxon>Pucciniaceae</taxon>
        <taxon>Puccinia</taxon>
    </lineage>
</organism>
<name>A0A2N5UM13_9BASI</name>
<keyword evidence="2" id="KW-0472">Membrane</keyword>
<sequence length="336" mass="36955">MHTTTLAKQVLEQANSRLDKIEVQIGQMLSAINTARDSINSINKVVATLTSTSQGSSSKTTHCTTPPTRRQPIAKILLPHELIPEGPNGPPPIHPLQYLLEFQELLIKVQQKHINFKELLGLILQSIVKPPISANKNSFQNNLNHRLNTSTNIPSFNRMCQEITQVEGKLTTGTLPSNPISINCAQPRPPNTNPSNQKGKHPKNPKPLSMTASANALSFQGVAPTPTQMADKGSKFDYCKRGGHWNSVCQKLVNCIPIRKTLTRLTKPIPILLASCKLLMMLTGIGSLKIPTPSGTIRIRNAYHHSSIPYTILSLGILTSHSFLLVFNNLSKMKLK</sequence>
<proteinExistence type="predicted"/>
<dbReference type="EMBL" id="PGCI01000123">
    <property type="protein sequence ID" value="PLW38791.1"/>
    <property type="molecule type" value="Genomic_DNA"/>
</dbReference>
<gene>
    <name evidence="3" type="ORF">PCASD_12582</name>
</gene>
<keyword evidence="2" id="KW-1133">Transmembrane helix</keyword>
<evidence type="ECO:0000313" key="3">
    <source>
        <dbReference type="EMBL" id="PLW38791.1"/>
    </source>
</evidence>
<feature type="region of interest" description="Disordered" evidence="1">
    <location>
        <begin position="177"/>
        <end position="210"/>
    </location>
</feature>
<evidence type="ECO:0000313" key="4">
    <source>
        <dbReference type="Proteomes" id="UP000235392"/>
    </source>
</evidence>
<protein>
    <submittedName>
        <fullName evidence="3">Uncharacterized protein</fullName>
    </submittedName>
</protein>
<evidence type="ECO:0000256" key="1">
    <source>
        <dbReference type="SAM" id="MobiDB-lite"/>
    </source>
</evidence>
<keyword evidence="2" id="KW-0812">Transmembrane</keyword>
<comment type="caution">
    <text evidence="3">The sequence shown here is derived from an EMBL/GenBank/DDBJ whole genome shotgun (WGS) entry which is preliminary data.</text>
</comment>
<evidence type="ECO:0000256" key="2">
    <source>
        <dbReference type="SAM" id="Phobius"/>
    </source>
</evidence>
<dbReference type="Proteomes" id="UP000235392">
    <property type="component" value="Unassembled WGS sequence"/>
</dbReference>
<feature type="transmembrane region" description="Helical" evidence="2">
    <location>
        <begin position="269"/>
        <end position="288"/>
    </location>
</feature>
<reference evidence="3 4" key="1">
    <citation type="submission" date="2017-11" db="EMBL/GenBank/DDBJ databases">
        <title>De novo assembly and phasing of dikaryotic genomes from two isolates of Puccinia coronata f. sp. avenae, the causal agent of oat crown rust.</title>
        <authorList>
            <person name="Miller M.E."/>
            <person name="Zhang Y."/>
            <person name="Omidvar V."/>
            <person name="Sperschneider J."/>
            <person name="Schwessinger B."/>
            <person name="Raley C."/>
            <person name="Palmer J.M."/>
            <person name="Garnica D."/>
            <person name="Upadhyaya N."/>
            <person name="Rathjen J."/>
            <person name="Taylor J.M."/>
            <person name="Park R.F."/>
            <person name="Dodds P.N."/>
            <person name="Hirsch C.D."/>
            <person name="Kianian S.F."/>
            <person name="Figueroa M."/>
        </authorList>
    </citation>
    <scope>NUCLEOTIDE SEQUENCE [LARGE SCALE GENOMIC DNA]</scope>
    <source>
        <strain evidence="3">12SD80</strain>
    </source>
</reference>
<dbReference type="AlphaFoldDB" id="A0A2N5UM13"/>
<accession>A0A2N5UM13</accession>